<feature type="transmembrane region" description="Helical" evidence="1">
    <location>
        <begin position="172"/>
        <end position="193"/>
    </location>
</feature>
<protein>
    <submittedName>
        <fullName evidence="2">Uncharacterized protein</fullName>
    </submittedName>
</protein>
<evidence type="ECO:0000313" key="2">
    <source>
        <dbReference type="EMBL" id="NJC24913.1"/>
    </source>
</evidence>
<gene>
    <name evidence="2" type="ORF">GGR27_000394</name>
</gene>
<feature type="transmembrane region" description="Helical" evidence="1">
    <location>
        <begin position="141"/>
        <end position="160"/>
    </location>
</feature>
<evidence type="ECO:0000256" key="1">
    <source>
        <dbReference type="SAM" id="Phobius"/>
    </source>
</evidence>
<keyword evidence="1" id="KW-0812">Transmembrane</keyword>
<keyword evidence="1" id="KW-0472">Membrane</keyword>
<sequence length="215" mass="24468">MLTLFLGLIGLRHLTPVHRRLLVFVAFTLFMEYLASSALTKFYFSPESNSPWYHLLTPPLYFCYVRIAGPTLFASEWPWLRWVLLGSITGLTVANAFWGDGFYYFPSLIVGVYSITGILWAAGYFLHLLRTLSVRLLERDPLFWMSCGFLIYFSGNFLNWLSFNFVAYEPGFYTTVISINHGLIIFLNVLLIISIGVGRATTGEQTTVNNSLVSL</sequence>
<evidence type="ECO:0000313" key="3">
    <source>
        <dbReference type="Proteomes" id="UP000770785"/>
    </source>
</evidence>
<reference evidence="2 3" key="1">
    <citation type="submission" date="2020-03" db="EMBL/GenBank/DDBJ databases">
        <title>Genomic Encyclopedia of Type Strains, Phase IV (KMG-IV): sequencing the most valuable type-strain genomes for metagenomic binning, comparative biology and taxonomic classification.</title>
        <authorList>
            <person name="Goeker M."/>
        </authorList>
    </citation>
    <scope>NUCLEOTIDE SEQUENCE [LARGE SCALE GENOMIC DNA]</scope>
    <source>
        <strain evidence="2 3">DSM 105096</strain>
    </source>
</reference>
<accession>A0ABX0X7C8</accession>
<name>A0ABX0X7C8_9BACT</name>
<feature type="transmembrane region" description="Helical" evidence="1">
    <location>
        <begin position="104"/>
        <end position="129"/>
    </location>
</feature>
<keyword evidence="3" id="KW-1185">Reference proteome</keyword>
<dbReference type="EMBL" id="JAATJH010000001">
    <property type="protein sequence ID" value="NJC24913.1"/>
    <property type="molecule type" value="Genomic_DNA"/>
</dbReference>
<dbReference type="RefSeq" id="WP_168035709.1">
    <property type="nucleotide sequence ID" value="NZ_JAATJH010000001.1"/>
</dbReference>
<dbReference type="Proteomes" id="UP000770785">
    <property type="component" value="Unassembled WGS sequence"/>
</dbReference>
<feature type="transmembrane region" description="Helical" evidence="1">
    <location>
        <begin position="21"/>
        <end position="44"/>
    </location>
</feature>
<organism evidence="2 3">
    <name type="scientific">Neolewinella antarctica</name>
    <dbReference type="NCBI Taxonomy" id="442734"/>
    <lineage>
        <taxon>Bacteria</taxon>
        <taxon>Pseudomonadati</taxon>
        <taxon>Bacteroidota</taxon>
        <taxon>Saprospiria</taxon>
        <taxon>Saprospirales</taxon>
        <taxon>Lewinellaceae</taxon>
        <taxon>Neolewinella</taxon>
    </lineage>
</organism>
<comment type="caution">
    <text evidence="2">The sequence shown here is derived from an EMBL/GenBank/DDBJ whole genome shotgun (WGS) entry which is preliminary data.</text>
</comment>
<feature type="transmembrane region" description="Helical" evidence="1">
    <location>
        <begin position="79"/>
        <end position="98"/>
    </location>
</feature>
<keyword evidence="1" id="KW-1133">Transmembrane helix</keyword>
<proteinExistence type="predicted"/>